<dbReference type="InterPro" id="IPR023614">
    <property type="entry name" value="Porin_dom_sf"/>
</dbReference>
<gene>
    <name evidence="2" type="ORF">GNP35_13970</name>
</gene>
<dbReference type="EMBL" id="WOCD01000005">
    <property type="protein sequence ID" value="MUH73492.1"/>
    <property type="molecule type" value="Genomic_DNA"/>
</dbReference>
<dbReference type="AlphaFoldDB" id="A0A6N8FFP8"/>
<dbReference type="Proteomes" id="UP000439994">
    <property type="component" value="Unassembled WGS sequence"/>
</dbReference>
<sequence>MKINNILLLMTCGLLSAGATANDKIRLSGFGSLVGGVVVDGDGYWARLPGGAGQYSDGIELQSESRLGIQARYSATDDLSVTGQLMFRGVNDFKPEMEWLYATYNVTPDSSLKVGQMRLPVYHFSDYMDVGVAYPWVRVPSDAYSLAVTNYQGISFDMNFDFDVATSNVRLYAGQQNTDPNDLITTIEQYKTEQLYDSNGNFRGVRGVRTTKEYEELMGIVVDTNYEAFTLRLSYLGGKENFTFYNEGGYPSTPLFGGEWVDTQFFDVSLQYDMDNVLAIVEWNEYDTIYESWFASFAYRMDKWTPYIFYSQFEGTLRFIAPGGVSSGFEDGVSGSPDDDYNSIGIGAKYSLTPYSALKFEILQFNDDGDAAVYIDENQDGKTDSTAFFVSLDFAF</sequence>
<dbReference type="RefSeq" id="WP_155696804.1">
    <property type="nucleotide sequence ID" value="NZ_WOCD01000005.1"/>
</dbReference>
<feature type="chain" id="PRO_5026689578" description="Porin" evidence="1">
    <location>
        <begin position="22"/>
        <end position="396"/>
    </location>
</feature>
<keyword evidence="3" id="KW-1185">Reference proteome</keyword>
<name>A0A6N8FFP8_9GAMM</name>
<evidence type="ECO:0008006" key="4">
    <source>
        <dbReference type="Google" id="ProtNLM"/>
    </source>
</evidence>
<reference evidence="2 3" key="1">
    <citation type="submission" date="2019-11" db="EMBL/GenBank/DDBJ databases">
        <title>P. haliotis isolates from Z. marina roots.</title>
        <authorList>
            <person name="Cohen M."/>
            <person name="Jospin G."/>
            <person name="Eisen J.A."/>
            <person name="Coil D.A."/>
        </authorList>
    </citation>
    <scope>NUCLEOTIDE SEQUENCE [LARGE SCALE GENOMIC DNA]</scope>
    <source>
        <strain evidence="2 3">UCD-MCMsp1aY</strain>
    </source>
</reference>
<dbReference type="Gene3D" id="2.40.160.10">
    <property type="entry name" value="Porin"/>
    <property type="match status" value="1"/>
</dbReference>
<comment type="caution">
    <text evidence="2">The sequence shown here is derived from an EMBL/GenBank/DDBJ whole genome shotgun (WGS) entry which is preliminary data.</text>
</comment>
<evidence type="ECO:0000313" key="2">
    <source>
        <dbReference type="EMBL" id="MUH73492.1"/>
    </source>
</evidence>
<dbReference type="OrthoDB" id="197869at2"/>
<proteinExistence type="predicted"/>
<dbReference type="SUPFAM" id="SSF56935">
    <property type="entry name" value="Porins"/>
    <property type="match status" value="1"/>
</dbReference>
<keyword evidence="1" id="KW-0732">Signal</keyword>
<evidence type="ECO:0000313" key="3">
    <source>
        <dbReference type="Proteomes" id="UP000439994"/>
    </source>
</evidence>
<feature type="signal peptide" evidence="1">
    <location>
        <begin position="1"/>
        <end position="21"/>
    </location>
</feature>
<evidence type="ECO:0000256" key="1">
    <source>
        <dbReference type="SAM" id="SignalP"/>
    </source>
</evidence>
<organism evidence="2 3">
    <name type="scientific">Psychrosphaera haliotis</name>
    <dbReference type="NCBI Taxonomy" id="555083"/>
    <lineage>
        <taxon>Bacteria</taxon>
        <taxon>Pseudomonadati</taxon>
        <taxon>Pseudomonadota</taxon>
        <taxon>Gammaproteobacteria</taxon>
        <taxon>Alteromonadales</taxon>
        <taxon>Pseudoalteromonadaceae</taxon>
        <taxon>Psychrosphaera</taxon>
    </lineage>
</organism>
<accession>A0A6N8FFP8</accession>
<protein>
    <recommendedName>
        <fullName evidence="4">Porin</fullName>
    </recommendedName>
</protein>